<feature type="binding site" evidence="10">
    <location>
        <begin position="80"/>
        <end position="82"/>
    </location>
    <ligand>
        <name>L-histidine</name>
        <dbReference type="ChEBI" id="CHEBI:57595"/>
    </ligand>
</feature>
<dbReference type="Gene3D" id="3.40.50.800">
    <property type="entry name" value="Anticodon-binding domain"/>
    <property type="match status" value="1"/>
</dbReference>
<feature type="domain" description="Aminoacyl-transfer RNA synthetases class-II family profile" evidence="11">
    <location>
        <begin position="1"/>
        <end position="322"/>
    </location>
</feature>
<keyword evidence="9" id="KW-0963">Cytoplasm</keyword>
<comment type="subcellular location">
    <subcellularLocation>
        <location evidence="9">Cytoplasm</location>
    </subcellularLocation>
</comment>
<keyword evidence="3 9" id="KW-0436">Ligase</keyword>
<dbReference type="Gene3D" id="3.30.930.10">
    <property type="entry name" value="Bira Bifunctional Protein, Domain 2"/>
    <property type="match status" value="1"/>
</dbReference>
<dbReference type="Pfam" id="PF13393">
    <property type="entry name" value="tRNA-synt_His"/>
    <property type="match status" value="1"/>
</dbReference>
<comment type="subunit">
    <text evidence="2 9">Homodimer.</text>
</comment>
<dbReference type="GO" id="GO:0005524">
    <property type="term" value="F:ATP binding"/>
    <property type="evidence" value="ECO:0007669"/>
    <property type="project" value="UniProtKB-UniRule"/>
</dbReference>
<dbReference type="InterPro" id="IPR006195">
    <property type="entry name" value="aa-tRNA-synth_II"/>
</dbReference>
<dbReference type="HAMAP" id="MF_00127">
    <property type="entry name" value="His_tRNA_synth"/>
    <property type="match status" value="1"/>
</dbReference>
<proteinExistence type="inferred from homology"/>
<sequence>MIKAITGTKDILPSDIRKWYHLENLVKKIFSNFNYKEIRTPVFEETSLFARGIGEETDIVSKEMYTFKDRSDTSVTLKPEMTAGVVRAFIEHSLGEKQPLTKVFYISPMFRQERPQAGRLRQFHQFGAEALGSFSPLLDAEMIEMAYEILRNLGLKDLSVKINSLGIPSARESYKNELRKFLSDKKHKLTEESKIRFEKNILRIFDSKAEQDQEIMKDAPLLIDYLDDESKNDFEIVKTYLKNLNIPFEVEPKLVRGLDYYTKTTFEIISGKVGAQSSLCGGGRYDLLVEELGGKPTPGVGFAAGMERILLACENENVLNLPEPSIDIYVVRIDNDLLLKVSELASKLRRHNLTVDYDYLNRSVKAQMREANKLNSKFVLFVGGDEYKNQELVLKNLSTGEQKNIGLSELDSVINQVKSYGS</sequence>
<dbReference type="InterPro" id="IPR041715">
    <property type="entry name" value="HisRS-like_core"/>
</dbReference>
<name>A0A7V2ZKZ5_9BACT</name>
<keyword evidence="4 9" id="KW-0547">Nucleotide-binding</keyword>
<dbReference type="GO" id="GO:0004821">
    <property type="term" value="F:histidine-tRNA ligase activity"/>
    <property type="evidence" value="ECO:0007669"/>
    <property type="project" value="UniProtKB-UniRule"/>
</dbReference>
<dbReference type="InterPro" id="IPR033656">
    <property type="entry name" value="HisRS_anticodon"/>
</dbReference>
<comment type="similarity">
    <text evidence="1 9">Belongs to the class-II aminoacyl-tRNA synthetase family.</text>
</comment>
<keyword evidence="5 9" id="KW-0067">ATP-binding</keyword>
<dbReference type="NCBIfam" id="TIGR00442">
    <property type="entry name" value="hisS"/>
    <property type="match status" value="1"/>
</dbReference>
<evidence type="ECO:0000313" key="12">
    <source>
        <dbReference type="EMBL" id="HFI91918.1"/>
    </source>
</evidence>
<gene>
    <name evidence="9" type="primary">hisS</name>
    <name evidence="12" type="ORF">ENS31_10405</name>
</gene>
<dbReference type="GO" id="GO:0006427">
    <property type="term" value="P:histidyl-tRNA aminoacylation"/>
    <property type="evidence" value="ECO:0007669"/>
    <property type="project" value="UniProtKB-UniRule"/>
</dbReference>
<accession>A0A7V2ZKZ5</accession>
<feature type="binding site" evidence="10">
    <location>
        <position position="256"/>
    </location>
    <ligand>
        <name>L-histidine</name>
        <dbReference type="ChEBI" id="CHEBI:57595"/>
    </ligand>
</feature>
<dbReference type="InterPro" id="IPR045864">
    <property type="entry name" value="aa-tRNA-synth_II/BPL/LPL"/>
</dbReference>
<dbReference type="InterPro" id="IPR004516">
    <property type="entry name" value="HisRS/HisZ"/>
</dbReference>
<evidence type="ECO:0000256" key="3">
    <source>
        <dbReference type="ARBA" id="ARBA00022598"/>
    </source>
</evidence>
<dbReference type="GO" id="GO:0005737">
    <property type="term" value="C:cytoplasm"/>
    <property type="evidence" value="ECO:0007669"/>
    <property type="project" value="UniProtKB-SubCell"/>
</dbReference>
<organism evidence="12">
    <name type="scientific">Ignavibacterium album</name>
    <dbReference type="NCBI Taxonomy" id="591197"/>
    <lineage>
        <taxon>Bacteria</taxon>
        <taxon>Pseudomonadati</taxon>
        <taxon>Ignavibacteriota</taxon>
        <taxon>Ignavibacteria</taxon>
        <taxon>Ignavibacteriales</taxon>
        <taxon>Ignavibacteriaceae</taxon>
        <taxon>Ignavibacterium</taxon>
    </lineage>
</organism>
<feature type="binding site" evidence="10">
    <location>
        <position position="129"/>
    </location>
    <ligand>
        <name>L-histidine</name>
        <dbReference type="ChEBI" id="CHEBI:57595"/>
    </ligand>
</feature>
<dbReference type="Pfam" id="PF03129">
    <property type="entry name" value="HGTP_anticodon"/>
    <property type="match status" value="1"/>
</dbReference>
<protein>
    <recommendedName>
        <fullName evidence="9">Histidine--tRNA ligase</fullName>
        <ecNumber evidence="9">6.1.1.21</ecNumber>
    </recommendedName>
    <alternativeName>
        <fullName evidence="9">Histidyl-tRNA synthetase</fullName>
        <shortName evidence="9">HisRS</shortName>
    </alternativeName>
</protein>
<dbReference type="InterPro" id="IPR036621">
    <property type="entry name" value="Anticodon-bd_dom_sf"/>
</dbReference>
<dbReference type="PANTHER" id="PTHR43707:SF1">
    <property type="entry name" value="HISTIDINE--TRNA LIGASE, MITOCHONDRIAL-RELATED"/>
    <property type="match status" value="1"/>
</dbReference>
<keyword evidence="7 9" id="KW-0030">Aminoacyl-tRNA synthetase</keyword>
<evidence type="ECO:0000256" key="2">
    <source>
        <dbReference type="ARBA" id="ARBA00011738"/>
    </source>
</evidence>
<dbReference type="AlphaFoldDB" id="A0A7V2ZKZ5"/>
<feature type="binding site" evidence="10">
    <location>
        <position position="125"/>
    </location>
    <ligand>
        <name>L-histidine</name>
        <dbReference type="ChEBI" id="CHEBI:57595"/>
    </ligand>
</feature>
<dbReference type="CDD" id="cd00859">
    <property type="entry name" value="HisRS_anticodon"/>
    <property type="match status" value="1"/>
</dbReference>
<comment type="caution">
    <text evidence="12">The sequence shown here is derived from an EMBL/GenBank/DDBJ whole genome shotgun (WGS) entry which is preliminary data.</text>
</comment>
<dbReference type="InterPro" id="IPR004154">
    <property type="entry name" value="Anticodon-bd"/>
</dbReference>
<feature type="binding site" evidence="10">
    <location>
        <begin position="260"/>
        <end position="261"/>
    </location>
    <ligand>
        <name>L-histidine</name>
        <dbReference type="ChEBI" id="CHEBI:57595"/>
    </ligand>
</feature>
<evidence type="ECO:0000256" key="10">
    <source>
        <dbReference type="PIRSR" id="PIRSR001549-1"/>
    </source>
</evidence>
<evidence type="ECO:0000256" key="9">
    <source>
        <dbReference type="HAMAP-Rule" id="MF_00127"/>
    </source>
</evidence>
<keyword evidence="6 9" id="KW-0648">Protein biosynthesis</keyword>
<evidence type="ECO:0000256" key="4">
    <source>
        <dbReference type="ARBA" id="ARBA00022741"/>
    </source>
</evidence>
<dbReference type="PANTHER" id="PTHR43707">
    <property type="entry name" value="HISTIDYL-TRNA SYNTHETASE"/>
    <property type="match status" value="1"/>
</dbReference>
<reference evidence="12" key="1">
    <citation type="journal article" date="2020" name="mSystems">
        <title>Genome- and Community-Level Interaction Insights into Carbon Utilization and Element Cycling Functions of Hydrothermarchaeota in Hydrothermal Sediment.</title>
        <authorList>
            <person name="Zhou Z."/>
            <person name="Liu Y."/>
            <person name="Xu W."/>
            <person name="Pan J."/>
            <person name="Luo Z.H."/>
            <person name="Li M."/>
        </authorList>
    </citation>
    <scope>NUCLEOTIDE SEQUENCE [LARGE SCALE GENOMIC DNA]</scope>
    <source>
        <strain evidence="12">SpSt-479</strain>
    </source>
</reference>
<dbReference type="CDD" id="cd00773">
    <property type="entry name" value="HisRS-like_core"/>
    <property type="match status" value="1"/>
</dbReference>
<feature type="binding site" evidence="10">
    <location>
        <position position="111"/>
    </location>
    <ligand>
        <name>L-histidine</name>
        <dbReference type="ChEBI" id="CHEBI:57595"/>
    </ligand>
</feature>
<dbReference type="EMBL" id="DSUJ01000008">
    <property type="protein sequence ID" value="HFI91918.1"/>
    <property type="molecule type" value="Genomic_DNA"/>
</dbReference>
<dbReference type="EC" id="6.1.1.21" evidence="9"/>
<evidence type="ECO:0000256" key="8">
    <source>
        <dbReference type="ARBA" id="ARBA00047639"/>
    </source>
</evidence>
<dbReference type="SUPFAM" id="SSF55681">
    <property type="entry name" value="Class II aaRS and biotin synthetases"/>
    <property type="match status" value="1"/>
</dbReference>
<dbReference type="SUPFAM" id="SSF52954">
    <property type="entry name" value="Class II aaRS ABD-related"/>
    <property type="match status" value="1"/>
</dbReference>
<evidence type="ECO:0000256" key="5">
    <source>
        <dbReference type="ARBA" id="ARBA00022840"/>
    </source>
</evidence>
<comment type="catalytic activity">
    <reaction evidence="8 9">
        <text>tRNA(His) + L-histidine + ATP = L-histidyl-tRNA(His) + AMP + diphosphate + H(+)</text>
        <dbReference type="Rhea" id="RHEA:17313"/>
        <dbReference type="Rhea" id="RHEA-COMP:9665"/>
        <dbReference type="Rhea" id="RHEA-COMP:9689"/>
        <dbReference type="ChEBI" id="CHEBI:15378"/>
        <dbReference type="ChEBI" id="CHEBI:30616"/>
        <dbReference type="ChEBI" id="CHEBI:33019"/>
        <dbReference type="ChEBI" id="CHEBI:57595"/>
        <dbReference type="ChEBI" id="CHEBI:78442"/>
        <dbReference type="ChEBI" id="CHEBI:78527"/>
        <dbReference type="ChEBI" id="CHEBI:456215"/>
        <dbReference type="EC" id="6.1.1.21"/>
    </reaction>
</comment>
<dbReference type="PIRSF" id="PIRSF001549">
    <property type="entry name" value="His-tRNA_synth"/>
    <property type="match status" value="1"/>
</dbReference>
<evidence type="ECO:0000259" key="11">
    <source>
        <dbReference type="PROSITE" id="PS50862"/>
    </source>
</evidence>
<dbReference type="InterPro" id="IPR015807">
    <property type="entry name" value="His-tRNA-ligase"/>
</dbReference>
<evidence type="ECO:0000256" key="7">
    <source>
        <dbReference type="ARBA" id="ARBA00023146"/>
    </source>
</evidence>
<evidence type="ECO:0000256" key="1">
    <source>
        <dbReference type="ARBA" id="ARBA00008226"/>
    </source>
</evidence>
<evidence type="ECO:0000256" key="6">
    <source>
        <dbReference type="ARBA" id="ARBA00022917"/>
    </source>
</evidence>
<dbReference type="PROSITE" id="PS50862">
    <property type="entry name" value="AA_TRNA_LIGASE_II"/>
    <property type="match status" value="1"/>
</dbReference>